<evidence type="ECO:0000313" key="1">
    <source>
        <dbReference type="EMBL" id="MPY64906.1"/>
    </source>
</evidence>
<dbReference type="Proteomes" id="UP000400924">
    <property type="component" value="Unassembled WGS sequence"/>
</dbReference>
<dbReference type="RefSeq" id="WP_152778533.1">
    <property type="nucleotide sequence ID" value="NZ_VJZC01000996.1"/>
</dbReference>
<evidence type="ECO:0000313" key="2">
    <source>
        <dbReference type="Proteomes" id="UP000400924"/>
    </source>
</evidence>
<sequence length="153" mass="16078">MPPVRTPVEGQSLLTECGLMAPALEMEFTAHFARADGESAAQTAANAVTRVIDAPRSFLEPIRDAGRAVTRRLLERTTADLCRVVLSADESGVTIAATDDTTVTLASAHAAGAHNLPLLSVDGDLHLHHGPDGHLWVVWQGPWVRASGSSGAP</sequence>
<gene>
    <name evidence="1" type="ORF">FNH08_49525</name>
</gene>
<comment type="caution">
    <text evidence="1">The sequence shown here is derived from an EMBL/GenBank/DDBJ whole genome shotgun (WGS) entry which is preliminary data.</text>
</comment>
<dbReference type="EMBL" id="VJZC01000996">
    <property type="protein sequence ID" value="MPY64906.1"/>
    <property type="molecule type" value="Genomic_DNA"/>
</dbReference>
<keyword evidence="2" id="KW-1185">Reference proteome</keyword>
<organism evidence="1 2">
    <name type="scientific">Streptomyces spongiae</name>
    <dbReference type="NCBI Taxonomy" id="565072"/>
    <lineage>
        <taxon>Bacteria</taxon>
        <taxon>Bacillati</taxon>
        <taxon>Actinomycetota</taxon>
        <taxon>Actinomycetes</taxon>
        <taxon>Kitasatosporales</taxon>
        <taxon>Streptomycetaceae</taxon>
        <taxon>Streptomyces</taxon>
    </lineage>
</organism>
<protein>
    <submittedName>
        <fullName evidence="1">Uncharacterized protein</fullName>
    </submittedName>
</protein>
<accession>A0A5N8Y014</accession>
<name>A0A5N8Y014_9ACTN</name>
<dbReference type="AlphaFoldDB" id="A0A5N8Y014"/>
<dbReference type="OrthoDB" id="4177012at2"/>
<proteinExistence type="predicted"/>
<reference evidence="1 2" key="1">
    <citation type="submission" date="2019-07" db="EMBL/GenBank/DDBJ databases">
        <title>New species of Amycolatopsis and Streptomyces.</title>
        <authorList>
            <person name="Duangmal K."/>
            <person name="Teo W.F.A."/>
            <person name="Lipun K."/>
        </authorList>
    </citation>
    <scope>NUCLEOTIDE SEQUENCE [LARGE SCALE GENOMIC DNA]</scope>
    <source>
        <strain evidence="1 2">NBRC 106415</strain>
    </source>
</reference>